<dbReference type="EMBL" id="VEPZ02000983">
    <property type="protein sequence ID" value="KAE8704963.1"/>
    <property type="molecule type" value="Genomic_DNA"/>
</dbReference>
<gene>
    <name evidence="2" type="ORF">F3Y22_tig00110430pilonHSYRG00032</name>
</gene>
<dbReference type="PANTHER" id="PTHR11373:SF34">
    <property type="entry name" value="METAL-DEPENDENT PHOSPHOHYDROLASE"/>
    <property type="match status" value="1"/>
</dbReference>
<organism evidence="2 3">
    <name type="scientific">Hibiscus syriacus</name>
    <name type="common">Rose of Sharon</name>
    <dbReference type="NCBI Taxonomy" id="106335"/>
    <lineage>
        <taxon>Eukaryota</taxon>
        <taxon>Viridiplantae</taxon>
        <taxon>Streptophyta</taxon>
        <taxon>Embryophyta</taxon>
        <taxon>Tracheophyta</taxon>
        <taxon>Spermatophyta</taxon>
        <taxon>Magnoliopsida</taxon>
        <taxon>eudicotyledons</taxon>
        <taxon>Gunneridae</taxon>
        <taxon>Pentapetalae</taxon>
        <taxon>rosids</taxon>
        <taxon>malvids</taxon>
        <taxon>Malvales</taxon>
        <taxon>Malvaceae</taxon>
        <taxon>Malvoideae</taxon>
        <taxon>Hibiscus</taxon>
    </lineage>
</organism>
<evidence type="ECO:0000313" key="3">
    <source>
        <dbReference type="Proteomes" id="UP000436088"/>
    </source>
</evidence>
<dbReference type="Gene3D" id="1.10.3210.10">
    <property type="entry name" value="Hypothetical protein af1432"/>
    <property type="match status" value="1"/>
</dbReference>
<dbReference type="Gene3D" id="3.30.70.2760">
    <property type="match status" value="1"/>
</dbReference>
<accession>A0A6A3AM67</accession>
<dbReference type="InterPro" id="IPR050135">
    <property type="entry name" value="dGTPase-like"/>
</dbReference>
<sequence>MLCHFFLFIQAIELMVVDALTLANGELSISASIHEPAEFWKLDDSIVKQIETSDKQELKKARDLVWRIRKRDLYQFCNEYIVPKDKQEHFKSITPQDIVCSQKNGDPPLKEEDIAVSIVKIDLTRGRNNPLESIKFFQDYETDFKFPIRDELISHLLPSFYQDMIVRVYSKKSELVGAVSKAFENYQLKTYGRKAQVHDTPEKKKSRLRY</sequence>
<feature type="signal peptide" evidence="1">
    <location>
        <begin position="1"/>
        <end position="19"/>
    </location>
</feature>
<protein>
    <submittedName>
        <fullName evidence="2">HD domain-containing metal-dependent phosphohydrolase family protein isoform 3</fullName>
    </submittedName>
</protein>
<dbReference type="GO" id="GO:0005634">
    <property type="term" value="C:nucleus"/>
    <property type="evidence" value="ECO:0007669"/>
    <property type="project" value="TreeGrafter"/>
</dbReference>
<dbReference type="Proteomes" id="UP000436088">
    <property type="component" value="Unassembled WGS sequence"/>
</dbReference>
<evidence type="ECO:0000256" key="1">
    <source>
        <dbReference type="SAM" id="SignalP"/>
    </source>
</evidence>
<evidence type="ECO:0000313" key="2">
    <source>
        <dbReference type="EMBL" id="KAE8704963.1"/>
    </source>
</evidence>
<name>A0A6A3AM67_HIBSY</name>
<dbReference type="PANTHER" id="PTHR11373">
    <property type="entry name" value="DEOXYNUCLEOSIDE TRIPHOSPHATE TRIPHOSPHOHYDROLASE"/>
    <property type="match status" value="1"/>
</dbReference>
<reference evidence="2" key="1">
    <citation type="submission" date="2019-09" db="EMBL/GenBank/DDBJ databases">
        <title>Draft genome information of white flower Hibiscus syriacus.</title>
        <authorList>
            <person name="Kim Y.-M."/>
        </authorList>
    </citation>
    <scope>NUCLEOTIDE SEQUENCE [LARGE SCALE GENOMIC DNA]</scope>
    <source>
        <strain evidence="2">YM2019G1</strain>
    </source>
</reference>
<dbReference type="GO" id="GO:0006203">
    <property type="term" value="P:dGTP catabolic process"/>
    <property type="evidence" value="ECO:0007669"/>
    <property type="project" value="TreeGrafter"/>
</dbReference>
<feature type="chain" id="PRO_5025540567" evidence="1">
    <location>
        <begin position="20"/>
        <end position="210"/>
    </location>
</feature>
<keyword evidence="3" id="KW-1185">Reference proteome</keyword>
<keyword evidence="1" id="KW-0732">Signal</keyword>
<dbReference type="SUPFAM" id="SSF109604">
    <property type="entry name" value="HD-domain/PDEase-like"/>
    <property type="match status" value="1"/>
</dbReference>
<proteinExistence type="predicted"/>
<dbReference type="FunFam" id="3.30.70.2760:FF:000001">
    <property type="entry name" value="Metal-dependent phosphohydrolase HD domain-containing protein"/>
    <property type="match status" value="1"/>
</dbReference>
<comment type="caution">
    <text evidence="2">The sequence shown here is derived from an EMBL/GenBank/DDBJ whole genome shotgun (WGS) entry which is preliminary data.</text>
</comment>
<dbReference type="AlphaFoldDB" id="A0A6A3AM67"/>
<dbReference type="GO" id="GO:0008832">
    <property type="term" value="F:dGTPase activity"/>
    <property type="evidence" value="ECO:0007669"/>
    <property type="project" value="TreeGrafter"/>
</dbReference>